<dbReference type="eggNOG" id="COG0366">
    <property type="taxonomic scope" value="Bacteria"/>
</dbReference>
<dbReference type="Gene3D" id="3.90.400.10">
    <property type="entry name" value="Oligo-1,6-glucosidase, Domain 2"/>
    <property type="match status" value="1"/>
</dbReference>
<protein>
    <submittedName>
        <fullName evidence="5">Alpha amylase catalytic region</fullName>
        <ecNumber evidence="5">3.2.1.20</ecNumber>
    </submittedName>
</protein>
<evidence type="ECO:0000313" key="5">
    <source>
        <dbReference type="EMBL" id="ADH62748.1"/>
    </source>
</evidence>
<dbReference type="InterPro" id="IPR022567">
    <property type="entry name" value="DUF3459"/>
</dbReference>
<dbReference type="STRING" id="526227.Mesil_0835"/>
<evidence type="ECO:0000313" key="6">
    <source>
        <dbReference type="Proteomes" id="UP000001916"/>
    </source>
</evidence>
<dbReference type="CAZy" id="GH13">
    <property type="family name" value="Glycoside Hydrolase Family 13"/>
</dbReference>
<name>D7BBV2_ALLS1</name>
<dbReference type="SUPFAM" id="SSF51445">
    <property type="entry name" value="(Trans)glycosidases"/>
    <property type="match status" value="1"/>
</dbReference>
<sequence length="549" mass="62770">MLHLLVMSPTIPPKQSKVPWWKTGVIYQIYPRSFQDSNGDGIGDLPGILSRLDYLADLGVDALWLSPINPSPMYDFGYDVSDYRGIAPEFGTLEDFQALLAEAHRRGIRILLDLVLNHTSHLHPWFVEASSRRDNPKRHWYIWHDGKPTPSGRRAPPNNWLGVFGGRAWEWHEPTGQFYLHSFLPQQPDVNWRNPELRAAMFAVMRYWLELGVDGFRLDVVNWFIKDDRWRDNPLKLFGGLRPYEWQHHLYDKDRPETLEIMREIRQIADAYGGFTVGEVFTPPPGNPELVAAYYDRGRGLHMAFNFAFTYCPWKAESFAKAIERFEKALSPDDWPNYTLSNHDQPRSFSRYGNSLPRAKVAAAMLLTLRGTPFLYYGEEIGMSNTPIPRARLQDPLGRKYWPFHPGRDPVRTPMQWSAEPKAGFSSAEPWLPVNPLYPSVNVAAQQNDPASLLHWYKALLRLRKSEPALRLGSYERLPAEQAVLCYERRLGEDRILVALNFSSTARPLHLPPEASWKVLLATPAFSGENLSGTLLLAGDGVLLLKATA</sequence>
<evidence type="ECO:0000256" key="2">
    <source>
        <dbReference type="ARBA" id="ARBA00022801"/>
    </source>
</evidence>
<dbReference type="Gene3D" id="2.60.40.1180">
    <property type="entry name" value="Golgi alpha-mannosidase II"/>
    <property type="match status" value="1"/>
</dbReference>
<evidence type="ECO:0000256" key="3">
    <source>
        <dbReference type="ARBA" id="ARBA00023295"/>
    </source>
</evidence>
<dbReference type="Pfam" id="PF11941">
    <property type="entry name" value="DUF3459"/>
    <property type="match status" value="1"/>
</dbReference>
<dbReference type="GO" id="GO:0004558">
    <property type="term" value="F:alpha-1,4-glucosidase activity"/>
    <property type="evidence" value="ECO:0007669"/>
    <property type="project" value="UniProtKB-EC"/>
</dbReference>
<dbReference type="InterPro" id="IPR017853">
    <property type="entry name" value="GH"/>
</dbReference>
<dbReference type="GO" id="GO:0004556">
    <property type="term" value="F:alpha-amylase activity"/>
    <property type="evidence" value="ECO:0007669"/>
    <property type="project" value="TreeGrafter"/>
</dbReference>
<dbReference type="EC" id="3.2.1.20" evidence="5"/>
<dbReference type="SMART" id="SM00642">
    <property type="entry name" value="Aamy"/>
    <property type="match status" value="1"/>
</dbReference>
<keyword evidence="6" id="KW-1185">Reference proteome</keyword>
<dbReference type="AlphaFoldDB" id="D7BBV2"/>
<dbReference type="InterPro" id="IPR013780">
    <property type="entry name" value="Glyco_hydro_b"/>
</dbReference>
<dbReference type="PANTHER" id="PTHR10357">
    <property type="entry name" value="ALPHA-AMYLASE FAMILY MEMBER"/>
    <property type="match status" value="1"/>
</dbReference>
<keyword evidence="3 5" id="KW-0326">Glycosidase</keyword>
<dbReference type="HOGENOM" id="CLU_006462_2_3_0"/>
<dbReference type="Pfam" id="PF00128">
    <property type="entry name" value="Alpha-amylase"/>
    <property type="match status" value="1"/>
</dbReference>
<dbReference type="PANTHER" id="PTHR10357:SF179">
    <property type="entry name" value="NEUTRAL AND BASIC AMINO ACID TRANSPORT PROTEIN RBAT"/>
    <property type="match status" value="1"/>
</dbReference>
<dbReference type="KEGG" id="msv:Mesil_0835"/>
<dbReference type="InterPro" id="IPR045857">
    <property type="entry name" value="O16G_dom_2"/>
</dbReference>
<reference evidence="5 6" key="1">
    <citation type="journal article" date="2010" name="Stand. Genomic Sci.">
        <title>Complete genome sequence of Meiothermus silvanus type strain (VI-R2).</title>
        <authorList>
            <person name="Sikorski J."/>
            <person name="Tindall B.J."/>
            <person name="Lowry S."/>
            <person name="Lucas S."/>
            <person name="Nolan M."/>
            <person name="Copeland A."/>
            <person name="Glavina Del Rio T."/>
            <person name="Tice H."/>
            <person name="Cheng J.F."/>
            <person name="Han C."/>
            <person name="Pitluck S."/>
            <person name="Liolios K."/>
            <person name="Ivanova N."/>
            <person name="Mavromatis K."/>
            <person name="Mikhailova N."/>
            <person name="Pati A."/>
            <person name="Goodwin L."/>
            <person name="Chen A."/>
            <person name="Palaniappan K."/>
            <person name="Land M."/>
            <person name="Hauser L."/>
            <person name="Chang Y.J."/>
            <person name="Jeffries C.D."/>
            <person name="Rohde M."/>
            <person name="Goker M."/>
            <person name="Woyke T."/>
            <person name="Bristow J."/>
            <person name="Eisen J.A."/>
            <person name="Markowitz V."/>
            <person name="Hugenholtz P."/>
            <person name="Kyrpides N.C."/>
            <person name="Klenk H.P."/>
            <person name="Lapidus A."/>
        </authorList>
    </citation>
    <scope>NUCLEOTIDE SEQUENCE [LARGE SCALE GENOMIC DNA]</scope>
    <source>
        <strain evidence="6">ATCC 700542 / DSM 9946 / VI-R2</strain>
    </source>
</reference>
<dbReference type="EMBL" id="CP002042">
    <property type="protein sequence ID" value="ADH62748.1"/>
    <property type="molecule type" value="Genomic_DNA"/>
</dbReference>
<dbReference type="Proteomes" id="UP000001916">
    <property type="component" value="Chromosome"/>
</dbReference>
<evidence type="ECO:0000256" key="1">
    <source>
        <dbReference type="ARBA" id="ARBA00008061"/>
    </source>
</evidence>
<keyword evidence="2 5" id="KW-0378">Hydrolase</keyword>
<dbReference type="InterPro" id="IPR006047">
    <property type="entry name" value="GH13_cat_dom"/>
</dbReference>
<dbReference type="GO" id="GO:0009313">
    <property type="term" value="P:oligosaccharide catabolic process"/>
    <property type="evidence" value="ECO:0007669"/>
    <property type="project" value="TreeGrafter"/>
</dbReference>
<feature type="domain" description="Glycosyl hydrolase family 13 catalytic" evidence="4">
    <location>
        <begin position="28"/>
        <end position="412"/>
    </location>
</feature>
<dbReference type="Gene3D" id="3.20.20.80">
    <property type="entry name" value="Glycosidases"/>
    <property type="match status" value="2"/>
</dbReference>
<gene>
    <name evidence="5" type="ordered locus">Mesil_0835</name>
</gene>
<proteinExistence type="inferred from homology"/>
<comment type="similarity">
    <text evidence="1">Belongs to the glycosyl hydrolase 13 family.</text>
</comment>
<dbReference type="SUPFAM" id="SSF51011">
    <property type="entry name" value="Glycosyl hydrolase domain"/>
    <property type="match status" value="1"/>
</dbReference>
<accession>D7BBV2</accession>
<dbReference type="FunFam" id="3.90.400.10:FF:000002">
    <property type="entry name" value="Sucrose isomerase"/>
    <property type="match status" value="1"/>
</dbReference>
<dbReference type="CDD" id="cd11333">
    <property type="entry name" value="AmyAc_SI_OligoGlu_DGase"/>
    <property type="match status" value="1"/>
</dbReference>
<evidence type="ECO:0000259" key="4">
    <source>
        <dbReference type="SMART" id="SM00642"/>
    </source>
</evidence>
<organism evidence="5 6">
    <name type="scientific">Allomeiothermus silvanus (strain ATCC 700542 / DSM 9946 / NBRC 106475 / NCIMB 13440 / VI-R2)</name>
    <name type="common">Thermus silvanus</name>
    <dbReference type="NCBI Taxonomy" id="526227"/>
    <lineage>
        <taxon>Bacteria</taxon>
        <taxon>Thermotogati</taxon>
        <taxon>Deinococcota</taxon>
        <taxon>Deinococci</taxon>
        <taxon>Thermales</taxon>
        <taxon>Thermaceae</taxon>
        <taxon>Allomeiothermus</taxon>
    </lineage>
</organism>